<gene>
    <name evidence="1" type="ORF">A2U01_0004284</name>
</gene>
<dbReference type="InterPro" id="IPR001969">
    <property type="entry name" value="Aspartic_peptidase_AS"/>
</dbReference>
<proteinExistence type="predicted"/>
<evidence type="ECO:0000313" key="1">
    <source>
        <dbReference type="EMBL" id="MCH83462.1"/>
    </source>
</evidence>
<dbReference type="EMBL" id="LXQA010005228">
    <property type="protein sequence ID" value="MCH83462.1"/>
    <property type="molecule type" value="Genomic_DNA"/>
</dbReference>
<comment type="caution">
    <text evidence="1">The sequence shown here is derived from an EMBL/GenBank/DDBJ whole genome shotgun (WGS) entry which is preliminary data.</text>
</comment>
<dbReference type="Proteomes" id="UP000265520">
    <property type="component" value="Unassembled WGS sequence"/>
</dbReference>
<keyword evidence="2" id="KW-1185">Reference proteome</keyword>
<protein>
    <recommendedName>
        <fullName evidence="3">RVP_2 domain-containing protein</fullName>
    </recommendedName>
</protein>
<organism evidence="1 2">
    <name type="scientific">Trifolium medium</name>
    <dbReference type="NCBI Taxonomy" id="97028"/>
    <lineage>
        <taxon>Eukaryota</taxon>
        <taxon>Viridiplantae</taxon>
        <taxon>Streptophyta</taxon>
        <taxon>Embryophyta</taxon>
        <taxon>Tracheophyta</taxon>
        <taxon>Spermatophyta</taxon>
        <taxon>Magnoliopsida</taxon>
        <taxon>eudicotyledons</taxon>
        <taxon>Gunneridae</taxon>
        <taxon>Pentapetalae</taxon>
        <taxon>rosids</taxon>
        <taxon>fabids</taxon>
        <taxon>Fabales</taxon>
        <taxon>Fabaceae</taxon>
        <taxon>Papilionoideae</taxon>
        <taxon>50 kb inversion clade</taxon>
        <taxon>NPAAA clade</taxon>
        <taxon>Hologalegina</taxon>
        <taxon>IRL clade</taxon>
        <taxon>Trifolieae</taxon>
        <taxon>Trifolium</taxon>
    </lineage>
</organism>
<evidence type="ECO:0000313" key="2">
    <source>
        <dbReference type="Proteomes" id="UP000265520"/>
    </source>
</evidence>
<dbReference type="SUPFAM" id="SSF50630">
    <property type="entry name" value="Acid proteases"/>
    <property type="match status" value="1"/>
</dbReference>
<dbReference type="AlphaFoldDB" id="A0A392M7L1"/>
<dbReference type="InterPro" id="IPR021109">
    <property type="entry name" value="Peptidase_aspartic_dom_sf"/>
</dbReference>
<dbReference type="Gene3D" id="2.40.70.10">
    <property type="entry name" value="Acid Proteases"/>
    <property type="match status" value="1"/>
</dbReference>
<dbReference type="Pfam" id="PF08284">
    <property type="entry name" value="RVP_2"/>
    <property type="match status" value="1"/>
</dbReference>
<dbReference type="PROSITE" id="PS00141">
    <property type="entry name" value="ASP_PROTEASE"/>
    <property type="match status" value="1"/>
</dbReference>
<sequence>MQERRAQGLCYYCDEKFIAGHKCTAGKYLLLLVEDDSNTPEIETELEVEENANVDNHDETYFQLSPQALTGHFSPQTLKFQGHIEGPPVMVLVDTGSTHNILQPRIANHLQLATTPIPQFSVMVGSGSHLHCQGICHDVPITLQDKLFCLPFYLLPIEGADVVLGMEWLRTLGPINADFSIPSITFSHKDTPITLKGEPKACPTLTTYNQLCQLIHTNSIASFHLLTFQNPTIPEPQEIAKNTFDPNLPPEISSILQSYPTVF</sequence>
<dbReference type="CDD" id="cd00303">
    <property type="entry name" value="retropepsin_like"/>
    <property type="match status" value="1"/>
</dbReference>
<dbReference type="GO" id="GO:0004190">
    <property type="term" value="F:aspartic-type endopeptidase activity"/>
    <property type="evidence" value="ECO:0007669"/>
    <property type="project" value="InterPro"/>
</dbReference>
<name>A0A392M7L1_9FABA</name>
<evidence type="ECO:0008006" key="3">
    <source>
        <dbReference type="Google" id="ProtNLM"/>
    </source>
</evidence>
<reference evidence="1 2" key="1">
    <citation type="journal article" date="2018" name="Front. Plant Sci.">
        <title>Red Clover (Trifolium pratense) and Zigzag Clover (T. medium) - A Picture of Genomic Similarities and Differences.</title>
        <authorList>
            <person name="Dluhosova J."/>
            <person name="Istvanek J."/>
            <person name="Nedelnik J."/>
            <person name="Repkova J."/>
        </authorList>
    </citation>
    <scope>NUCLEOTIDE SEQUENCE [LARGE SCALE GENOMIC DNA]</scope>
    <source>
        <strain evidence="2">cv. 10/8</strain>
        <tissue evidence="1">Leaf</tissue>
    </source>
</reference>
<accession>A0A392M7L1</accession>
<dbReference type="GO" id="GO:0006508">
    <property type="term" value="P:proteolysis"/>
    <property type="evidence" value="ECO:0007669"/>
    <property type="project" value="InterPro"/>
</dbReference>